<evidence type="ECO:0000256" key="2">
    <source>
        <dbReference type="SAM" id="MobiDB-lite"/>
    </source>
</evidence>
<proteinExistence type="predicted"/>
<keyword evidence="6" id="KW-1185">Reference proteome</keyword>
<sequence>MSESSKQYSKQNTQDPKHIRGGEKKVMKKSLSAILAASMAFSMFASAAFAAEDTKTTEQKFQEMKTAGIFQGYPDGKSHLEETMTRAEFAKALAALLGLEDDAAAAKVYSDVAANHWAIGEIGALTAEEIMNGTGAGKFGPKVNVSIEQLAKIVVGAMGLEPKEDAEVEGKTSAWATGYVAAAVESGLITKVEDYTVLATRGNLVDASYTVYSKGQISVKSTKVVDAKNIEVTFSDDEVVKKELAEPLKVGVATKVEVEHKGAKYTVEVTLAELTAEAKAAGAKKIEVKFNQAVDTAKAKFEVKRGSSAVTVSKATFSDDKMTATLELDSKIVVGDYTVTVKEVSETALTSTFKGEAEKLTALEFVGEKLAVTDNTYSQASISYKITNQYKEDVTKQYGGSVTWTPSKGTVKSNVNGKLTIGFNANDNIKYVVGEQVSIAGIHSSGLTVSQVLSVGSEAMVETVTVKELYHPEKKGLTTSSNYSEFVLLIEAKDQYGNIMNAKDVNDDVLFMANNPAIFNIAQGSAKDDQGANKDTVGIPLVNPVGNMRLDGTNTITFISKAFTKTTKFDVEVTKGATLHNFTLENPSSVAANDGTIRIPFSATDANGGTITKYDDLNGKVSLSSSAGTFVMKKDFATGNAYLEWSVPAQGRYTLTAVPNTSFQPSTIFIDVQATAVPTTVEGVKDFDVNIMFTGANQTFDITKDNIVVKDQYQRNVDLNAAFFANYEVELVNVDSSADFNGYGKITSATGAGSKITLTANAAASDKIAIKLINTSGAQDVTVSTREITVSTVAQSNLSNYSVNDIGKIYYENLADVKVVAKNIYGDTVTIPATAYNISAVAPLTVNGGKLDATAFTFNQNEDTKKAKFTVTFNDGTVAPITKELEVTNVAPVAKTVEFKSAAGYAGDNYVITAPTTIDSIDDLLNAVTIKDQYGKVITNPAVNAQISTVNKVQGSNLAFQVGGNNATFGAASAINVTGATAGDTFNVQFIVGGEFQFTVQVKVQ</sequence>
<feature type="compositionally biased region" description="Polar residues" evidence="2">
    <location>
        <begin position="1"/>
        <end position="14"/>
    </location>
</feature>
<evidence type="ECO:0000256" key="3">
    <source>
        <dbReference type="SAM" id="SignalP"/>
    </source>
</evidence>
<dbReference type="EMBL" id="CP091430">
    <property type="protein sequence ID" value="UVI29916.1"/>
    <property type="molecule type" value="Genomic_DNA"/>
</dbReference>
<reference evidence="5" key="1">
    <citation type="submission" date="2022-01" db="EMBL/GenBank/DDBJ databases">
        <title>Paenibacillus spongiae sp. nov., isolated from marine sponge.</title>
        <authorList>
            <person name="Li Z."/>
            <person name="Zhang M."/>
        </authorList>
    </citation>
    <scope>NUCLEOTIDE SEQUENCE</scope>
    <source>
        <strain evidence="5">PHS-Z3</strain>
    </source>
</reference>
<organism evidence="5 6">
    <name type="scientific">Paenibacillus spongiae</name>
    <dbReference type="NCBI Taxonomy" id="2909671"/>
    <lineage>
        <taxon>Bacteria</taxon>
        <taxon>Bacillati</taxon>
        <taxon>Bacillota</taxon>
        <taxon>Bacilli</taxon>
        <taxon>Bacillales</taxon>
        <taxon>Paenibacillaceae</taxon>
        <taxon>Paenibacillus</taxon>
    </lineage>
</organism>
<dbReference type="Gene3D" id="2.60.40.1220">
    <property type="match status" value="1"/>
</dbReference>
<name>A0ABY5S7L8_9BACL</name>
<feature type="domain" description="SLH" evidence="4">
    <location>
        <begin position="44"/>
        <end position="104"/>
    </location>
</feature>
<dbReference type="InterPro" id="IPR014755">
    <property type="entry name" value="Cu-Rt/internalin_Ig-like"/>
</dbReference>
<evidence type="ECO:0000259" key="4">
    <source>
        <dbReference type="PROSITE" id="PS51272"/>
    </source>
</evidence>
<evidence type="ECO:0000313" key="6">
    <source>
        <dbReference type="Proteomes" id="UP001057877"/>
    </source>
</evidence>
<evidence type="ECO:0000313" key="5">
    <source>
        <dbReference type="EMBL" id="UVI29916.1"/>
    </source>
</evidence>
<evidence type="ECO:0000256" key="1">
    <source>
        <dbReference type="ARBA" id="ARBA00022729"/>
    </source>
</evidence>
<dbReference type="InterPro" id="IPR001119">
    <property type="entry name" value="SLH_dom"/>
</dbReference>
<dbReference type="Proteomes" id="UP001057877">
    <property type="component" value="Chromosome"/>
</dbReference>
<gene>
    <name evidence="5" type="ORF">L1F29_31790</name>
</gene>
<keyword evidence="1 3" id="KW-0732">Signal</keyword>
<accession>A0ABY5S7L8</accession>
<feature type="domain" description="SLH" evidence="4">
    <location>
        <begin position="105"/>
        <end position="168"/>
    </location>
</feature>
<feature type="chain" id="PRO_5046800716" evidence="3">
    <location>
        <begin position="51"/>
        <end position="1005"/>
    </location>
</feature>
<feature type="signal peptide" evidence="3">
    <location>
        <begin position="1"/>
        <end position="50"/>
    </location>
</feature>
<feature type="region of interest" description="Disordered" evidence="2">
    <location>
        <begin position="1"/>
        <end position="23"/>
    </location>
</feature>
<protein>
    <submittedName>
        <fullName evidence="5">S-layer homology domain-containing protein</fullName>
    </submittedName>
</protein>
<dbReference type="Pfam" id="PF00395">
    <property type="entry name" value="SLH"/>
    <property type="match status" value="1"/>
</dbReference>
<dbReference type="RefSeq" id="WP_258385987.1">
    <property type="nucleotide sequence ID" value="NZ_CP091430.1"/>
</dbReference>
<dbReference type="PROSITE" id="PS51272">
    <property type="entry name" value="SLH"/>
    <property type="match status" value="2"/>
</dbReference>